<dbReference type="OrthoDB" id="10052721at2759"/>
<dbReference type="GO" id="GO:0000978">
    <property type="term" value="F:RNA polymerase II cis-regulatory region sequence-specific DNA binding"/>
    <property type="evidence" value="ECO:0007669"/>
    <property type="project" value="TreeGrafter"/>
</dbReference>
<evidence type="ECO:0000256" key="5">
    <source>
        <dbReference type="ARBA" id="ARBA00023242"/>
    </source>
</evidence>
<evidence type="ECO:0000256" key="2">
    <source>
        <dbReference type="ARBA" id="ARBA00022843"/>
    </source>
</evidence>
<feature type="compositionally biased region" description="Basic and acidic residues" evidence="8">
    <location>
        <begin position="215"/>
        <end position="225"/>
    </location>
</feature>
<reference evidence="11" key="1">
    <citation type="submission" date="2021-02" db="EMBL/GenBank/DDBJ databases">
        <authorList>
            <person name="Nowell W R."/>
        </authorList>
    </citation>
    <scope>NUCLEOTIDE SEQUENCE</scope>
</reference>
<evidence type="ECO:0000256" key="4">
    <source>
        <dbReference type="ARBA" id="ARBA00023155"/>
    </source>
</evidence>
<feature type="domain" description="Homeobox" evidence="9">
    <location>
        <begin position="389"/>
        <end position="459"/>
    </location>
</feature>
<feature type="compositionally biased region" description="Polar residues" evidence="8">
    <location>
        <begin position="201"/>
        <end position="210"/>
    </location>
</feature>
<evidence type="ECO:0000256" key="1">
    <source>
        <dbReference type="ARBA" id="ARBA00022737"/>
    </source>
</evidence>
<keyword evidence="16" id="KW-1185">Reference proteome</keyword>
<evidence type="ECO:0000313" key="12">
    <source>
        <dbReference type="EMBL" id="CAF1182163.1"/>
    </source>
</evidence>
<feature type="compositionally biased region" description="Polar residues" evidence="8">
    <location>
        <begin position="363"/>
        <end position="376"/>
    </location>
</feature>
<dbReference type="EMBL" id="CAJNOM010000183">
    <property type="protein sequence ID" value="CAF1193299.1"/>
    <property type="molecule type" value="Genomic_DNA"/>
</dbReference>
<evidence type="ECO:0000256" key="7">
    <source>
        <dbReference type="RuleBase" id="RU000682"/>
    </source>
</evidence>
<dbReference type="Proteomes" id="UP000663832">
    <property type="component" value="Unassembled WGS sequence"/>
</dbReference>
<comment type="subcellular location">
    <subcellularLocation>
        <location evidence="6 7">Nucleus</location>
    </subcellularLocation>
</comment>
<evidence type="ECO:0000259" key="9">
    <source>
        <dbReference type="PROSITE" id="PS50071"/>
    </source>
</evidence>
<feature type="DNA-binding region" description="Homeobox" evidence="6">
    <location>
        <begin position="391"/>
        <end position="460"/>
    </location>
</feature>
<dbReference type="Proteomes" id="UP000663868">
    <property type="component" value="Unassembled WGS sequence"/>
</dbReference>
<evidence type="ECO:0008006" key="18">
    <source>
        <dbReference type="Google" id="ProtNLM"/>
    </source>
</evidence>
<dbReference type="AlphaFoldDB" id="A0A814TRB8"/>
<dbReference type="Proteomes" id="UP000663877">
    <property type="component" value="Unassembled WGS sequence"/>
</dbReference>
<feature type="region of interest" description="Disordered" evidence="8">
    <location>
        <begin position="201"/>
        <end position="225"/>
    </location>
</feature>
<evidence type="ECO:0000256" key="6">
    <source>
        <dbReference type="PROSITE-ProRule" id="PRU00108"/>
    </source>
</evidence>
<evidence type="ECO:0000256" key="3">
    <source>
        <dbReference type="ARBA" id="ARBA00023125"/>
    </source>
</evidence>
<dbReference type="SMART" id="SM00389">
    <property type="entry name" value="HOX"/>
    <property type="match status" value="2"/>
</dbReference>
<evidence type="ECO:0000313" key="16">
    <source>
        <dbReference type="Proteomes" id="UP000663832"/>
    </source>
</evidence>
<dbReference type="FunFam" id="1.10.10.60:FF:000169">
    <property type="entry name" value="DNA-binding protein SATB1"/>
    <property type="match status" value="1"/>
</dbReference>
<feature type="region of interest" description="Disordered" evidence="8">
    <location>
        <begin position="141"/>
        <end position="173"/>
    </location>
</feature>
<evidence type="ECO:0000313" key="13">
    <source>
        <dbReference type="EMBL" id="CAF1193299.1"/>
    </source>
</evidence>
<feature type="compositionally biased region" description="Acidic residues" evidence="8">
    <location>
        <begin position="303"/>
        <end position="322"/>
    </location>
</feature>
<dbReference type="Proteomes" id="UP000663860">
    <property type="component" value="Unassembled WGS sequence"/>
</dbReference>
<dbReference type="SUPFAM" id="SSF46689">
    <property type="entry name" value="Homeodomain-like"/>
    <property type="match status" value="2"/>
</dbReference>
<feature type="DNA-binding region" description="Homeobox" evidence="6">
    <location>
        <begin position="213"/>
        <end position="282"/>
    </location>
</feature>
<dbReference type="EMBL" id="CAJNOM010000175">
    <property type="protein sequence ID" value="CAF1182163.1"/>
    <property type="molecule type" value="Genomic_DNA"/>
</dbReference>
<dbReference type="Gene3D" id="1.10.10.60">
    <property type="entry name" value="Homeodomain-like"/>
    <property type="match status" value="2"/>
</dbReference>
<evidence type="ECO:0000313" key="15">
    <source>
        <dbReference type="EMBL" id="CAF3772298.1"/>
    </source>
</evidence>
<dbReference type="InterPro" id="IPR039673">
    <property type="entry name" value="SATB1/SATB2"/>
</dbReference>
<evidence type="ECO:0000313" key="14">
    <source>
        <dbReference type="EMBL" id="CAF1206318.1"/>
    </source>
</evidence>
<dbReference type="PANTHER" id="PTHR15116">
    <property type="entry name" value="DNA-BINDING PROTEIN SATB FAMILY MEMBER"/>
    <property type="match status" value="1"/>
</dbReference>
<dbReference type="PANTHER" id="PTHR15116:SF16">
    <property type="entry name" value="DEFECTIVE PROVENTRICULUS, ISOFORM A"/>
    <property type="match status" value="1"/>
</dbReference>
<keyword evidence="1" id="KW-0677">Repeat</keyword>
<organism evidence="11 17">
    <name type="scientific">Adineta steineri</name>
    <dbReference type="NCBI Taxonomy" id="433720"/>
    <lineage>
        <taxon>Eukaryota</taxon>
        <taxon>Metazoa</taxon>
        <taxon>Spiralia</taxon>
        <taxon>Gnathifera</taxon>
        <taxon>Rotifera</taxon>
        <taxon>Eurotatoria</taxon>
        <taxon>Bdelloidea</taxon>
        <taxon>Adinetida</taxon>
        <taxon>Adinetidae</taxon>
        <taxon>Adineta</taxon>
    </lineage>
</organism>
<keyword evidence="2" id="KW-0832">Ubl conjugation</keyword>
<dbReference type="EMBL" id="CAJNOE010000349">
    <property type="protein sequence ID" value="CAF1165764.1"/>
    <property type="molecule type" value="Genomic_DNA"/>
</dbReference>
<dbReference type="GO" id="GO:0006338">
    <property type="term" value="P:chromatin remodeling"/>
    <property type="evidence" value="ECO:0007669"/>
    <property type="project" value="InterPro"/>
</dbReference>
<dbReference type="GO" id="GO:0005634">
    <property type="term" value="C:nucleus"/>
    <property type="evidence" value="ECO:0007669"/>
    <property type="project" value="UniProtKB-SubCell"/>
</dbReference>
<dbReference type="InterPro" id="IPR001356">
    <property type="entry name" value="HD"/>
</dbReference>
<keyword evidence="3 6" id="KW-0238">DNA-binding</keyword>
<sequence>MVSRRLDKLYAGLALNNKFLPIHCVVARDECPQRVLQDGFVIIPAHTKFHDIVSVVLRSMEADMGKIDKDERIFGEILIKNWNPLSIDTVTEDRTVTVQDILGDLMNIAVLQIRISKYSNSCEDKRSNHLFKQSLSLVSDDRDKNDCEYDDEQSPNGYSSNSNTTDGDNIPLNLSKKPCSSSLKPNIHYSNTFASLLSLSQPQYDSSPSNRRQRERTTFDPHEETPRLLQIFTDTKHPTRYQIASICETLNALPCRKGKKALEPYNIQYWFKNARAALKRKKRRFLPSETTSIQEYTTKCELDSSDEIDDDADDDLMDDTDDNNQKQNSYYINYLQAFDISLTDQQKQKATHSDESNDDDNGSLISNEQSPSTQLTMNSTKLTTFDYNRSRRNRIFIDPTSEVPKLEQWFAIETHPDHLLIERICSELNEGEYRTKFPKLETKHIRLWFKNHRAKVKRICRIQTSTNDKTTAVTTESETTEK</sequence>
<feature type="domain" description="CMP" evidence="10">
    <location>
        <begin position="17"/>
        <end position="117"/>
    </location>
</feature>
<dbReference type="Pfam" id="PF00046">
    <property type="entry name" value="Homeodomain"/>
    <property type="match status" value="2"/>
</dbReference>
<dbReference type="Pfam" id="PF16534">
    <property type="entry name" value="ULD"/>
    <property type="match status" value="1"/>
</dbReference>
<evidence type="ECO:0000256" key="8">
    <source>
        <dbReference type="SAM" id="MobiDB-lite"/>
    </source>
</evidence>
<dbReference type="EMBL" id="CAJNOI010000244">
    <property type="protein sequence ID" value="CAF1206318.1"/>
    <property type="molecule type" value="Genomic_DNA"/>
</dbReference>
<dbReference type="InterPro" id="IPR032392">
    <property type="entry name" value="ULD"/>
</dbReference>
<keyword evidence="5 6" id="KW-0539">Nucleus</keyword>
<dbReference type="Gene3D" id="3.10.20.710">
    <property type="entry name" value="SATB, ubiquitin-like oligomerisation domain"/>
    <property type="match status" value="1"/>
</dbReference>
<feature type="domain" description="Homeobox" evidence="9">
    <location>
        <begin position="211"/>
        <end position="281"/>
    </location>
</feature>
<feature type="region of interest" description="Disordered" evidence="8">
    <location>
        <begin position="345"/>
        <end position="376"/>
    </location>
</feature>
<dbReference type="CDD" id="cd00086">
    <property type="entry name" value="homeodomain"/>
    <property type="match status" value="2"/>
</dbReference>
<evidence type="ECO:0000313" key="11">
    <source>
        <dbReference type="EMBL" id="CAF1165764.1"/>
    </source>
</evidence>
<gene>
    <name evidence="14" type="ORF">BJG266_LOCUS27197</name>
    <name evidence="11" type="ORF">IZO911_LOCUS26595</name>
    <name evidence="15" type="ORF">KXQ929_LOCUS15438</name>
    <name evidence="12" type="ORF">QVE165_LOCUS24744</name>
    <name evidence="13" type="ORF">QVE165_LOCUS25377</name>
</gene>
<feature type="region of interest" description="Disordered" evidence="8">
    <location>
        <begin position="297"/>
        <end position="325"/>
    </location>
</feature>
<keyword evidence="4 6" id="KW-0371">Homeobox</keyword>
<evidence type="ECO:0000313" key="17">
    <source>
        <dbReference type="Proteomes" id="UP000663860"/>
    </source>
</evidence>
<dbReference type="InterPro" id="IPR038224">
    <property type="entry name" value="SATB_ULD_sf"/>
</dbReference>
<comment type="caution">
    <text evidence="11">The sequence shown here is derived from an EMBL/GenBank/DDBJ whole genome shotgun (WGS) entry which is preliminary data.</text>
</comment>
<proteinExistence type="predicted"/>
<name>A0A814TRB8_9BILA</name>
<accession>A0A814TRB8</accession>
<dbReference type="PROSITE" id="PS50071">
    <property type="entry name" value="HOMEOBOX_2"/>
    <property type="match status" value="2"/>
</dbReference>
<dbReference type="InterPro" id="IPR009057">
    <property type="entry name" value="Homeodomain-like_sf"/>
</dbReference>
<dbReference type="GO" id="GO:0000981">
    <property type="term" value="F:DNA-binding transcription factor activity, RNA polymerase II-specific"/>
    <property type="evidence" value="ECO:0007669"/>
    <property type="project" value="TreeGrafter"/>
</dbReference>
<protein>
    <recommendedName>
        <fullName evidence="18">Homeobox domain-containing protein</fullName>
    </recommendedName>
</protein>
<dbReference type="PROSITE" id="PS51982">
    <property type="entry name" value="CMP"/>
    <property type="match status" value="1"/>
</dbReference>
<evidence type="ECO:0000259" key="10">
    <source>
        <dbReference type="PROSITE" id="PS51982"/>
    </source>
</evidence>
<dbReference type="EMBL" id="CAJOBB010000896">
    <property type="protein sequence ID" value="CAF3772298.1"/>
    <property type="molecule type" value="Genomic_DNA"/>
</dbReference>
<feature type="compositionally biased region" description="Polar residues" evidence="8">
    <location>
        <begin position="154"/>
        <end position="167"/>
    </location>
</feature>